<gene>
    <name evidence="1" type="ORF">APZ41_007745</name>
</gene>
<evidence type="ECO:0000313" key="1">
    <source>
        <dbReference type="EMBL" id="ONH83738.1"/>
    </source>
</evidence>
<comment type="caution">
    <text evidence="1">The sequence shown here is derived from an EMBL/GenBank/DDBJ whole genome shotgun (WGS) entry which is preliminary data.</text>
</comment>
<dbReference type="OrthoDB" id="4954742at2"/>
<dbReference type="AlphaFoldDB" id="A0A1S8D893"/>
<sequence>MTPPSAETARVALYWAPERDDPLHRLGASWLGRDPETGATLEQPPVPGFDLAEATADARLYGLHATLKAPFRLATPYAEFRAGAMALAAHLRPFTLPPLALENFGGFLALRESQPSATLQGFCDACVEALDRFRAPLNEAEIARRRPERLEPRRRAHLERWGYPDVFGDWKFHVTLSRRLSEPEVALVRPLLEGHLGDVPARPRPVRELCIFTQRAPGAPFLIAERLPLLG</sequence>
<dbReference type="Proteomes" id="UP000054844">
    <property type="component" value="Unassembled WGS sequence"/>
</dbReference>
<accession>A0A1S8D893</accession>
<dbReference type="EMBL" id="LLWF02000018">
    <property type="protein sequence ID" value="ONH83738.1"/>
    <property type="molecule type" value="Genomic_DNA"/>
</dbReference>
<evidence type="ECO:0000313" key="2">
    <source>
        <dbReference type="Proteomes" id="UP000054844"/>
    </source>
</evidence>
<protein>
    <submittedName>
        <fullName evidence="1">Phosphonate metabolism protein</fullName>
    </submittedName>
</protein>
<organism evidence="1 2">
    <name type="scientific">Roseomonas mucosa</name>
    <dbReference type="NCBI Taxonomy" id="207340"/>
    <lineage>
        <taxon>Bacteria</taxon>
        <taxon>Pseudomonadati</taxon>
        <taxon>Pseudomonadota</taxon>
        <taxon>Alphaproteobacteria</taxon>
        <taxon>Acetobacterales</taxon>
        <taxon>Roseomonadaceae</taxon>
        <taxon>Roseomonas</taxon>
    </lineage>
</organism>
<dbReference type="Pfam" id="PF06299">
    <property type="entry name" value="DUF1045"/>
    <property type="match status" value="1"/>
</dbReference>
<name>A0A1S8D893_9PROT</name>
<reference evidence="1" key="1">
    <citation type="submission" date="2016-12" db="EMBL/GenBank/DDBJ databases">
        <title>Draft genome sequence of Roseomonas mucosa strain AU37, isolated from a peripheral intravenous catheter.</title>
        <authorList>
            <person name="Choudhury M.A."/>
            <person name="Sidjabat H.E."/>
            <person name="Wailan A.M."/>
            <person name="Zhang L."/>
            <person name="Marsh N.M."/>
            <person name="Rickard C.M."/>
            <person name="Davies M."/>
            <person name="Mcmillan D.J."/>
        </authorList>
    </citation>
    <scope>NUCLEOTIDE SEQUENCE [LARGE SCALE GENOMIC DNA]</scope>
    <source>
        <strain evidence="1">AU37</strain>
    </source>
</reference>
<keyword evidence="2" id="KW-1185">Reference proteome</keyword>
<proteinExistence type="predicted"/>
<dbReference type="InterPro" id="IPR009389">
    <property type="entry name" value="DUF1045"/>
</dbReference>
<dbReference type="STRING" id="207340.APZ41_007745"/>
<dbReference type="PIRSF" id="PIRSF033328">
    <property type="entry name" value="Phest_Mll4975"/>
    <property type="match status" value="1"/>
</dbReference>
<dbReference type="RefSeq" id="WP_058389348.1">
    <property type="nucleotide sequence ID" value="NZ_LLWF02000018.1"/>
</dbReference>